<accession>F8EWN4</accession>
<sequence>MIISVSRRSDVPRFYWDWFLGELERGETVVVNPFNTRQVKKVSLLSQDVDGFVFWTREPYRIRESAGMLLERGYQFYVMVSLTGYPAIFEPQAPPLDRIIDDLHRLSACIGSERVFWRYDPILLSSLTSEHYHVEQFQFLAGALATAVGRCIVSLYDPYAKSDKRLRALETERLVEIYPLYKERRYVVPEAVNLLGRLADIAHQYRIPIYSCAEPDGLVSYGILPHACVDGSLFGLKKEKDPHQRSFCRCDRSIDIGRYGTCPARCLYCYAW</sequence>
<dbReference type="EMBL" id="CP002868">
    <property type="protein sequence ID" value="AEJ18197.1"/>
    <property type="molecule type" value="Genomic_DNA"/>
</dbReference>
<proteinExistence type="predicted"/>
<evidence type="ECO:0000313" key="1">
    <source>
        <dbReference type="EMBL" id="AEJ18197.1"/>
    </source>
</evidence>
<name>F8EWN4_GRAC1</name>
<dbReference type="HOGENOM" id="CLU_069130_0_0_12"/>
<dbReference type="eggNOG" id="COG1533">
    <property type="taxonomic scope" value="Bacteria"/>
</dbReference>
<dbReference type="OrthoDB" id="9771212at2"/>
<dbReference type="KEGG" id="scd:Spica_0025"/>
<reference evidence="2" key="1">
    <citation type="journal article" date="2013" name="Stand. Genomic Sci.">
        <title>Genome sequence of the thermophilic fresh-water bacterium Spirochaeta caldaria type strain (H1(T)), reclassification of Spirochaeta caldaria, Spirochaeta stenostrepta, and Spirochaeta zuelzerae in the genus Treponema as Treponema caldaria comb. nov., Treponema stenostrepta comb. nov., and Treponema zuelzerae comb. nov., and emendation of the genus Treponema.</title>
        <authorList>
            <person name="Abt B."/>
            <person name="Goker M."/>
            <person name="Scheuner C."/>
            <person name="Han C."/>
            <person name="Lu M."/>
            <person name="Misra M."/>
            <person name="Lapidus A."/>
            <person name="Nolan M."/>
            <person name="Lucas S."/>
            <person name="Hammon N."/>
            <person name="Deshpande S."/>
            <person name="Cheng J.F."/>
            <person name="Tapia R."/>
            <person name="Goodwin L.A."/>
            <person name="Pitluck S."/>
            <person name="Liolios K."/>
            <person name="Pagani I."/>
            <person name="Ivanova N."/>
            <person name="Mavromatis K."/>
            <person name="Mikhailova N."/>
            <person name="Huntemann M."/>
            <person name="Pati A."/>
            <person name="Chen A."/>
            <person name="Palaniappan K."/>
            <person name="Land M."/>
            <person name="Hauser L."/>
            <person name="Jeffries C.D."/>
            <person name="Rohde M."/>
            <person name="Spring S."/>
            <person name="Gronow S."/>
            <person name="Detter J.C."/>
            <person name="Bristow J."/>
            <person name="Eisen J.A."/>
            <person name="Markowitz V."/>
            <person name="Hugenholtz P."/>
            <person name="Kyrpides N.C."/>
            <person name="Woyke T."/>
            <person name="Klenk H.P."/>
        </authorList>
    </citation>
    <scope>NUCLEOTIDE SEQUENCE</scope>
    <source>
        <strain evidence="2">ATCC 51460 / DSM 7334 / H1</strain>
    </source>
</reference>
<dbReference type="Pfam" id="PF08902">
    <property type="entry name" value="DUF1848"/>
    <property type="match status" value="1"/>
</dbReference>
<evidence type="ECO:0008006" key="3">
    <source>
        <dbReference type="Google" id="ProtNLM"/>
    </source>
</evidence>
<organism evidence="1 2">
    <name type="scientific">Gracilinema caldarium (strain ATCC 51460 / DSM 7334 / H1)</name>
    <name type="common">Treponema caldarium</name>
    <dbReference type="NCBI Taxonomy" id="744872"/>
    <lineage>
        <taxon>Bacteria</taxon>
        <taxon>Pseudomonadati</taxon>
        <taxon>Spirochaetota</taxon>
        <taxon>Spirochaetia</taxon>
        <taxon>Spirochaetales</taxon>
        <taxon>Breznakiellaceae</taxon>
        <taxon>Gracilinema</taxon>
    </lineage>
</organism>
<dbReference type="InterPro" id="IPR014998">
    <property type="entry name" value="DUF1848"/>
</dbReference>
<protein>
    <recommendedName>
        <fullName evidence="3">DUF1848 domain-containing protein</fullName>
    </recommendedName>
</protein>
<gene>
    <name evidence="1" type="ordered locus">Spica_0025</name>
</gene>
<evidence type="ECO:0000313" key="2">
    <source>
        <dbReference type="Proteomes" id="UP000000503"/>
    </source>
</evidence>
<dbReference type="AlphaFoldDB" id="F8EWN4"/>
<dbReference type="STRING" id="744872.Spica_0025"/>
<dbReference type="Proteomes" id="UP000000503">
    <property type="component" value="Chromosome"/>
</dbReference>
<keyword evidence="2" id="KW-1185">Reference proteome</keyword>